<dbReference type="AlphaFoldDB" id="A0A832DLX7"/>
<protein>
    <recommendedName>
        <fullName evidence="2">Transcriptional regulator</fullName>
    </recommendedName>
</protein>
<organism evidence="1">
    <name type="scientific">Ignavibacterium album</name>
    <dbReference type="NCBI Taxonomy" id="591197"/>
    <lineage>
        <taxon>Bacteria</taxon>
        <taxon>Pseudomonadati</taxon>
        <taxon>Ignavibacteriota</taxon>
        <taxon>Ignavibacteria</taxon>
        <taxon>Ignavibacteriales</taxon>
        <taxon>Ignavibacteriaceae</taxon>
        <taxon>Ignavibacterium</taxon>
    </lineage>
</organism>
<sequence>MKEYLLNKSNKLFLTVSDIANNLSISKESAKVTANRYVKSGSLIRIKRNFYITSEKFRRLNEPGLFQIANFIEVPSYISLTTALSYYGITTQQLQNIIESVSLKRSKVQSVQNIQFKYYKVKKSFYTGFQMSNNFFIALPEKAFADAVYLTSIGKYSIDFESINFKKLNINTVKQFIEAINSNSITINFWNRLCKRYKI</sequence>
<evidence type="ECO:0008006" key="2">
    <source>
        <dbReference type="Google" id="ProtNLM"/>
    </source>
</evidence>
<proteinExistence type="predicted"/>
<name>A0A832DLX7_9BACT</name>
<evidence type="ECO:0000313" key="1">
    <source>
        <dbReference type="EMBL" id="HGT48464.1"/>
    </source>
</evidence>
<comment type="caution">
    <text evidence="1">The sequence shown here is derived from an EMBL/GenBank/DDBJ whole genome shotgun (WGS) entry which is preliminary data.</text>
</comment>
<accession>A0A832DLX7</accession>
<dbReference type="EMBL" id="DSVI01000018">
    <property type="protein sequence ID" value="HGT48464.1"/>
    <property type="molecule type" value="Genomic_DNA"/>
</dbReference>
<gene>
    <name evidence="1" type="ORF">ENS56_10540</name>
</gene>
<reference evidence="1" key="1">
    <citation type="journal article" date="2020" name="mSystems">
        <title>Genome- and Community-Level Interaction Insights into Carbon Utilization and Element Cycling Functions of Hydrothermarchaeota in Hydrothermal Sediment.</title>
        <authorList>
            <person name="Zhou Z."/>
            <person name="Liu Y."/>
            <person name="Xu W."/>
            <person name="Pan J."/>
            <person name="Luo Z.H."/>
            <person name="Li M."/>
        </authorList>
    </citation>
    <scope>NUCLEOTIDE SEQUENCE [LARGE SCALE GENOMIC DNA]</scope>
    <source>
        <strain evidence="1">SpSt-500</strain>
    </source>
</reference>